<dbReference type="GO" id="GO:0033745">
    <property type="term" value="F:L-methionine-(R)-S-oxide reductase activity"/>
    <property type="evidence" value="ECO:0007669"/>
    <property type="project" value="TreeGrafter"/>
</dbReference>
<dbReference type="FunFam" id="3.30.450.40:FF:000008">
    <property type="entry name" value="GAF domain-containing proteins"/>
    <property type="match status" value="1"/>
</dbReference>
<dbReference type="RefSeq" id="WP_144088102.1">
    <property type="nucleotide sequence ID" value="NZ_VMHE01000004.1"/>
</dbReference>
<evidence type="ECO:0000259" key="2">
    <source>
        <dbReference type="Pfam" id="PF13185"/>
    </source>
</evidence>
<comment type="caution">
    <text evidence="3">The sequence shown here is derived from an EMBL/GenBank/DDBJ whole genome shotgun (WGS) entry which is preliminary data.</text>
</comment>
<dbReference type="PANTHER" id="PTHR21021">
    <property type="entry name" value="GAF/PUTATIVE CYTOSKELETAL PROTEIN"/>
    <property type="match status" value="1"/>
</dbReference>
<dbReference type="PANTHER" id="PTHR21021:SF15">
    <property type="entry name" value="FREE METHIONINE-R-SULFOXIDE REDUCTASE"/>
    <property type="match status" value="1"/>
</dbReference>
<accession>A0A556PQ54</accession>
<dbReference type="OrthoDB" id="9796252at2"/>
<dbReference type="SUPFAM" id="SSF55781">
    <property type="entry name" value="GAF domain-like"/>
    <property type="match status" value="1"/>
</dbReference>
<evidence type="ECO:0000313" key="3">
    <source>
        <dbReference type="EMBL" id="TSJ66495.1"/>
    </source>
</evidence>
<evidence type="ECO:0000256" key="1">
    <source>
        <dbReference type="ARBA" id="ARBA00038454"/>
    </source>
</evidence>
<dbReference type="InterPro" id="IPR000614">
    <property type="entry name" value="FRMsr_CS"/>
</dbReference>
<dbReference type="GO" id="GO:0005829">
    <property type="term" value="C:cytosol"/>
    <property type="evidence" value="ECO:0007669"/>
    <property type="project" value="TreeGrafter"/>
</dbReference>
<proteinExistence type="inferred from homology"/>
<name>A0A556PQ54_9BACI</name>
<feature type="domain" description="GAF" evidence="2">
    <location>
        <begin position="63"/>
        <end position="154"/>
    </location>
</feature>
<dbReference type="Pfam" id="PF13185">
    <property type="entry name" value="GAF_2"/>
    <property type="match status" value="1"/>
</dbReference>
<dbReference type="PROSITE" id="PS01320">
    <property type="entry name" value="UPF0067"/>
    <property type="match status" value="1"/>
</dbReference>
<gene>
    <name evidence="3" type="ORF">FPQ13_04355</name>
</gene>
<dbReference type="AlphaFoldDB" id="A0A556PQ54"/>
<dbReference type="EMBL" id="VMHE01000004">
    <property type="protein sequence ID" value="TSJ66495.1"/>
    <property type="molecule type" value="Genomic_DNA"/>
</dbReference>
<reference evidence="3 4" key="1">
    <citation type="submission" date="2019-07" db="EMBL/GenBank/DDBJ databases">
        <title>Allobacillus sp. nov. SKP isolated from shrimp paste of Euphausiacea.</title>
        <authorList>
            <person name="Kanchanasin P."/>
            <person name="Tanasupawat S."/>
            <person name="Shi W."/>
            <person name="Wu L."/>
            <person name="Ma J."/>
        </authorList>
    </citation>
    <scope>NUCLEOTIDE SEQUENCE [LARGE SCALE GENOMIC DNA]</scope>
    <source>
        <strain evidence="3 4">SKP4-8</strain>
    </source>
</reference>
<dbReference type="Proteomes" id="UP000316425">
    <property type="component" value="Unassembled WGS sequence"/>
</dbReference>
<sequence>MFETISYNGTKEENYQLLIKQLASLLEGEKDVIANLSNASALLNQFLDEVNWVGFYIMRDYELVLGPFQGLPACVRIADGKGVCGTASQTRKTQLVADVNQFPGHIACDARSQSEIVVPIIIKDEVYGVLDIDSPIKNRFDEIDQKYLEEFVNTLIPFID</sequence>
<protein>
    <submittedName>
        <fullName evidence="3">GAF domain-containing protein</fullName>
    </submittedName>
</protein>
<dbReference type="InterPro" id="IPR051330">
    <property type="entry name" value="Phosphatase_reg/MetRdx"/>
</dbReference>
<organism evidence="3 4">
    <name type="scientific">Allobacillus salarius</name>
    <dbReference type="NCBI Taxonomy" id="1955272"/>
    <lineage>
        <taxon>Bacteria</taxon>
        <taxon>Bacillati</taxon>
        <taxon>Bacillota</taxon>
        <taxon>Bacilli</taxon>
        <taxon>Bacillales</taxon>
        <taxon>Bacillaceae</taxon>
        <taxon>Allobacillus</taxon>
    </lineage>
</organism>
<comment type="similarity">
    <text evidence="1">Belongs to the free Met sulfoxide reductase family.</text>
</comment>
<evidence type="ECO:0000313" key="4">
    <source>
        <dbReference type="Proteomes" id="UP000316425"/>
    </source>
</evidence>
<keyword evidence="4" id="KW-1185">Reference proteome</keyword>
<dbReference type="InterPro" id="IPR003018">
    <property type="entry name" value="GAF"/>
</dbReference>
<dbReference type="Gene3D" id="3.30.450.40">
    <property type="match status" value="1"/>
</dbReference>
<dbReference type="InterPro" id="IPR029016">
    <property type="entry name" value="GAF-like_dom_sf"/>
</dbReference>